<gene>
    <name evidence="5" type="ORF">JNE38_29880</name>
</gene>
<dbReference type="Gene3D" id="3.30.410.40">
    <property type="match status" value="1"/>
</dbReference>
<dbReference type="InterPro" id="IPR000172">
    <property type="entry name" value="GMC_OxRdtase_N"/>
</dbReference>
<organism evidence="5 6">
    <name type="scientific">Brevibacillus choshinensis</name>
    <dbReference type="NCBI Taxonomy" id="54911"/>
    <lineage>
        <taxon>Bacteria</taxon>
        <taxon>Bacillati</taxon>
        <taxon>Bacillota</taxon>
        <taxon>Bacilli</taxon>
        <taxon>Bacillales</taxon>
        <taxon>Paenibacillaceae</taxon>
        <taxon>Brevibacillus</taxon>
    </lineage>
</organism>
<evidence type="ECO:0000313" key="6">
    <source>
        <dbReference type="Proteomes" id="UP000596248"/>
    </source>
</evidence>
<dbReference type="Pfam" id="PF05199">
    <property type="entry name" value="GMC_oxred_C"/>
    <property type="match status" value="1"/>
</dbReference>
<dbReference type="InterPro" id="IPR007867">
    <property type="entry name" value="GMC_OxRtase_C"/>
</dbReference>
<dbReference type="SUPFAM" id="SSF51905">
    <property type="entry name" value="FAD/NAD(P)-binding domain"/>
    <property type="match status" value="1"/>
</dbReference>
<dbReference type="Proteomes" id="UP000596248">
    <property type="component" value="Chromosome"/>
</dbReference>
<dbReference type="EMBL" id="CP069127">
    <property type="protein sequence ID" value="QRG67585.1"/>
    <property type="molecule type" value="Genomic_DNA"/>
</dbReference>
<dbReference type="PANTHER" id="PTHR11552:SF138">
    <property type="entry name" value="DEHYDROGENASE PKFF-RELATED"/>
    <property type="match status" value="1"/>
</dbReference>
<evidence type="ECO:0000259" key="3">
    <source>
        <dbReference type="Pfam" id="PF00732"/>
    </source>
</evidence>
<sequence length="572" mass="62986">MEKNHLSKKQIFDYIVIGAGTAGGVIAKKLTDDKKTSVLVLEAGTDMTAELTSGSIEQAIFLASDNRYANNITSTIEAMIGRPLLSQNGRVLGGSSEINDMYSVRGSRELYDRWADLVGDQWSYDKIRSLFKENETYTGQTQNPGERGTNGPIFIRQQIIPENGLIERLTNATAKVLGIPIVQDYNTGVRDCTFYKGQYNQREVNGEFVRSSTATGYLNAQIVTPGNQFQSDQFGVGGRKLAIFGKTTVDKIVFQDKKKRGKYVAVGVDFVKNGVSLRRYARKGIIVSAGFFSSVILQRSGIGKTEDLTRAGIKTLIESPNVGHNMQTHAYVGMGVRVETSQLVPILQADPDQPLALGAFKAEHPASLEGRRLQIFGAPVPFFLPAQDVFANGWNLNVLQGTNIMSFGMLDLNPKSRGTIMAAHSDPEAPPSFSFNPLQNPDDLNFLVDQYINMYNIIKQARTPGSGIHEVVYPPENIFLMPDETEKRRQLEAYVKGSYSNFFHFGGQCRMAETIEEGVVDGFLNVFGTKNLKVADLSISPILPDGNTSIAAEMIGLNAARFIQKEDDDEED</sequence>
<evidence type="ECO:0000259" key="4">
    <source>
        <dbReference type="Pfam" id="PF05199"/>
    </source>
</evidence>
<evidence type="ECO:0000313" key="5">
    <source>
        <dbReference type="EMBL" id="QRG67585.1"/>
    </source>
</evidence>
<dbReference type="PANTHER" id="PTHR11552">
    <property type="entry name" value="GLUCOSE-METHANOL-CHOLINE GMC OXIDOREDUCTASE"/>
    <property type="match status" value="1"/>
</dbReference>
<feature type="domain" description="Glucose-methanol-choline oxidoreductase C-terminal" evidence="4">
    <location>
        <begin position="414"/>
        <end position="556"/>
    </location>
</feature>
<proteinExistence type="inferred from homology"/>
<dbReference type="Gene3D" id="3.50.50.60">
    <property type="entry name" value="FAD/NAD(P)-binding domain"/>
    <property type="match status" value="1"/>
</dbReference>
<reference evidence="5 6" key="1">
    <citation type="submission" date="2021-01" db="EMBL/GenBank/DDBJ databases">
        <title>Identification of strong promoters based on the transcriptome of Brevibacillus choshinensis.</title>
        <authorList>
            <person name="Yao D."/>
            <person name="Zhang K."/>
            <person name="Wu J."/>
        </authorList>
    </citation>
    <scope>NUCLEOTIDE SEQUENCE [LARGE SCALE GENOMIC DNA]</scope>
    <source>
        <strain evidence="5 6">HPD31-SP3</strain>
    </source>
</reference>
<protein>
    <submittedName>
        <fullName evidence="5">GMC family oxidoreductase</fullName>
    </submittedName>
</protein>
<evidence type="ECO:0000256" key="2">
    <source>
        <dbReference type="ARBA" id="ARBA00023180"/>
    </source>
</evidence>
<keyword evidence="6" id="KW-1185">Reference proteome</keyword>
<feature type="domain" description="Glucose-methanol-choline oxidoreductase N-terminal" evidence="3">
    <location>
        <begin position="12"/>
        <end position="330"/>
    </location>
</feature>
<accession>A0ABX7FRF8</accession>
<keyword evidence="2" id="KW-0325">Glycoprotein</keyword>
<comment type="similarity">
    <text evidence="1">Belongs to the GMC oxidoreductase family.</text>
</comment>
<name>A0ABX7FRF8_BRECH</name>
<dbReference type="Pfam" id="PF00732">
    <property type="entry name" value="GMC_oxred_N"/>
    <property type="match status" value="1"/>
</dbReference>
<dbReference type="InterPro" id="IPR012132">
    <property type="entry name" value="GMC_OxRdtase"/>
</dbReference>
<dbReference type="RefSeq" id="WP_203354638.1">
    <property type="nucleotide sequence ID" value="NZ_CP069127.1"/>
</dbReference>
<dbReference type="InterPro" id="IPR036188">
    <property type="entry name" value="FAD/NAD-bd_sf"/>
</dbReference>
<dbReference type="PIRSF" id="PIRSF000137">
    <property type="entry name" value="Alcohol_oxidase"/>
    <property type="match status" value="1"/>
</dbReference>
<evidence type="ECO:0000256" key="1">
    <source>
        <dbReference type="ARBA" id="ARBA00010790"/>
    </source>
</evidence>
<dbReference type="SUPFAM" id="SSF54373">
    <property type="entry name" value="FAD-linked reductases, C-terminal domain"/>
    <property type="match status" value="1"/>
</dbReference>